<dbReference type="EMBL" id="FNDU01000002">
    <property type="protein sequence ID" value="SDH67638.1"/>
    <property type="molecule type" value="Genomic_DNA"/>
</dbReference>
<keyword evidence="8" id="KW-0223">Dioxygenase</keyword>
<name>A0A1G8ECP1_9BACI</name>
<evidence type="ECO:0000259" key="7">
    <source>
        <dbReference type="PROSITE" id="PS51296"/>
    </source>
</evidence>
<dbReference type="GO" id="GO:0046872">
    <property type="term" value="F:metal ion binding"/>
    <property type="evidence" value="ECO:0007669"/>
    <property type="project" value="UniProtKB-KW"/>
</dbReference>
<dbReference type="STRING" id="930129.SAMN05216352_102167"/>
<accession>A0A1G8ECP1</accession>
<dbReference type="GO" id="GO:0051537">
    <property type="term" value="F:2 iron, 2 sulfur cluster binding"/>
    <property type="evidence" value="ECO:0007669"/>
    <property type="project" value="UniProtKB-KW"/>
</dbReference>
<evidence type="ECO:0000256" key="5">
    <source>
        <dbReference type="ARBA" id="ARBA00034078"/>
    </source>
</evidence>
<dbReference type="RefSeq" id="WP_245917842.1">
    <property type="nucleotide sequence ID" value="NZ_FNDU01000002.1"/>
</dbReference>
<dbReference type="Proteomes" id="UP000199017">
    <property type="component" value="Unassembled WGS sequence"/>
</dbReference>
<comment type="cofactor">
    <cofactor evidence="5">
        <name>[2Fe-2S] cluster</name>
        <dbReference type="ChEBI" id="CHEBI:190135"/>
    </cofactor>
</comment>
<evidence type="ECO:0000256" key="3">
    <source>
        <dbReference type="ARBA" id="ARBA00023004"/>
    </source>
</evidence>
<dbReference type="InterPro" id="IPR017941">
    <property type="entry name" value="Rieske_2Fe-2S"/>
</dbReference>
<dbReference type="SUPFAM" id="SSF50022">
    <property type="entry name" value="ISP domain"/>
    <property type="match status" value="1"/>
</dbReference>
<organism evidence="8 9">
    <name type="scientific">Alteribacillus bidgolensis</name>
    <dbReference type="NCBI Taxonomy" id="930129"/>
    <lineage>
        <taxon>Bacteria</taxon>
        <taxon>Bacillati</taxon>
        <taxon>Bacillota</taxon>
        <taxon>Bacilli</taxon>
        <taxon>Bacillales</taxon>
        <taxon>Bacillaceae</taxon>
        <taxon>Alteribacillus</taxon>
    </lineage>
</organism>
<protein>
    <submittedName>
        <fullName evidence="8">3-phenylpropionate/trans-cinnamate dioxygenase ferredoxin subunit</fullName>
    </submittedName>
</protein>
<keyword evidence="1" id="KW-0001">2Fe-2S</keyword>
<feature type="domain" description="Rieske" evidence="7">
    <location>
        <begin position="8"/>
        <end position="103"/>
    </location>
</feature>
<sequence length="111" mass="12241">MMESSQYIFVDELSSIEEDEPREIYAGNKTIVVGKVDGKVYAVDGICTHAYAELANGDLDGHCLYCPLHFASFDIRDGTVIEGPTDQPLSTYEVIVKDDQVWINMKGASSC</sequence>
<dbReference type="Pfam" id="PF00355">
    <property type="entry name" value="Rieske"/>
    <property type="match status" value="1"/>
</dbReference>
<reference evidence="8 9" key="1">
    <citation type="submission" date="2016-10" db="EMBL/GenBank/DDBJ databases">
        <authorList>
            <person name="de Groot N.N."/>
        </authorList>
    </citation>
    <scope>NUCLEOTIDE SEQUENCE [LARGE SCALE GENOMIC DNA]</scope>
    <source>
        <strain evidence="9">P4B,CCM 7963,CECT 7998,DSM 25260,IBRC-M 10614,KCTC 13821</strain>
    </source>
</reference>
<dbReference type="PANTHER" id="PTHR21496">
    <property type="entry name" value="FERREDOXIN-RELATED"/>
    <property type="match status" value="1"/>
</dbReference>
<evidence type="ECO:0000313" key="8">
    <source>
        <dbReference type="EMBL" id="SDH67638.1"/>
    </source>
</evidence>
<dbReference type="InterPro" id="IPR036922">
    <property type="entry name" value="Rieske_2Fe-2S_sf"/>
</dbReference>
<evidence type="ECO:0000256" key="2">
    <source>
        <dbReference type="ARBA" id="ARBA00022723"/>
    </source>
</evidence>
<comment type="similarity">
    <text evidence="6">Belongs to the bacterial ring-hydroxylating dioxygenase ferredoxin component family.</text>
</comment>
<dbReference type="PANTHER" id="PTHR21496:SF0">
    <property type="entry name" value="RIESKE DOMAIN-CONTAINING PROTEIN"/>
    <property type="match status" value="1"/>
</dbReference>
<evidence type="ECO:0000256" key="6">
    <source>
        <dbReference type="ARBA" id="ARBA00038001"/>
    </source>
</evidence>
<dbReference type="Gene3D" id="2.102.10.10">
    <property type="entry name" value="Rieske [2Fe-2S] iron-sulphur domain"/>
    <property type="match status" value="1"/>
</dbReference>
<keyword evidence="9" id="KW-1185">Reference proteome</keyword>
<dbReference type="GO" id="GO:0004497">
    <property type="term" value="F:monooxygenase activity"/>
    <property type="evidence" value="ECO:0007669"/>
    <property type="project" value="UniProtKB-ARBA"/>
</dbReference>
<evidence type="ECO:0000256" key="1">
    <source>
        <dbReference type="ARBA" id="ARBA00022714"/>
    </source>
</evidence>
<keyword evidence="3" id="KW-0408">Iron</keyword>
<keyword evidence="2" id="KW-0479">Metal-binding</keyword>
<dbReference type="GO" id="GO:0016705">
    <property type="term" value="F:oxidoreductase activity, acting on paired donors, with incorporation or reduction of molecular oxygen"/>
    <property type="evidence" value="ECO:0007669"/>
    <property type="project" value="UniProtKB-ARBA"/>
</dbReference>
<proteinExistence type="inferred from homology"/>
<evidence type="ECO:0000256" key="4">
    <source>
        <dbReference type="ARBA" id="ARBA00023014"/>
    </source>
</evidence>
<dbReference type="CDD" id="cd03528">
    <property type="entry name" value="Rieske_RO_ferredoxin"/>
    <property type="match status" value="1"/>
</dbReference>
<keyword evidence="4" id="KW-0411">Iron-sulfur</keyword>
<keyword evidence="8" id="KW-0560">Oxidoreductase</keyword>
<evidence type="ECO:0000313" key="9">
    <source>
        <dbReference type="Proteomes" id="UP000199017"/>
    </source>
</evidence>
<gene>
    <name evidence="8" type="ORF">SAMN05216352_102167</name>
</gene>
<dbReference type="AlphaFoldDB" id="A0A1G8ECP1"/>
<dbReference type="GO" id="GO:0051213">
    <property type="term" value="F:dioxygenase activity"/>
    <property type="evidence" value="ECO:0007669"/>
    <property type="project" value="UniProtKB-KW"/>
</dbReference>
<dbReference type="PROSITE" id="PS51296">
    <property type="entry name" value="RIESKE"/>
    <property type="match status" value="1"/>
</dbReference>